<proteinExistence type="predicted"/>
<evidence type="ECO:0008006" key="3">
    <source>
        <dbReference type="Google" id="ProtNLM"/>
    </source>
</evidence>
<name>A0AAN7PM88_MYCAM</name>
<dbReference type="AlphaFoldDB" id="A0AAN7PM88"/>
<protein>
    <recommendedName>
        <fullName evidence="3">Rna-directed dna polymerase from mobile element jockey-like</fullName>
    </recommendedName>
</protein>
<dbReference type="EMBL" id="JAUNZN010000002">
    <property type="protein sequence ID" value="KAK4825516.1"/>
    <property type="molecule type" value="Genomic_DNA"/>
</dbReference>
<comment type="caution">
    <text evidence="1">The sequence shown here is derived from an EMBL/GenBank/DDBJ whole genome shotgun (WGS) entry which is preliminary data.</text>
</comment>
<dbReference type="PANTHER" id="PTHR33332">
    <property type="entry name" value="REVERSE TRANSCRIPTASE DOMAIN-CONTAINING PROTEIN"/>
    <property type="match status" value="1"/>
</dbReference>
<sequence>MRKVFLHQEVIRPADTGQGPILGPVLFNIFIHDVDDGAECILSKFADDTKLGGVVDTPEGRAAIQRDLDWLEKWANITEQLRRPSRPTPPAQSRIS</sequence>
<dbReference type="Proteomes" id="UP001333110">
    <property type="component" value="Unassembled WGS sequence"/>
</dbReference>
<keyword evidence="2" id="KW-1185">Reference proteome</keyword>
<reference evidence="1 2" key="1">
    <citation type="journal article" date="2023" name="J. Hered.">
        <title>Chromosome-level genome of the wood stork (Mycteria americana) provides insight into avian chromosome evolution.</title>
        <authorList>
            <person name="Flamio R. Jr."/>
            <person name="Ramstad K.M."/>
        </authorList>
    </citation>
    <scope>NUCLEOTIDE SEQUENCE [LARGE SCALE GENOMIC DNA]</scope>
    <source>
        <strain evidence="1">JAX WOST 10</strain>
    </source>
</reference>
<accession>A0AAN7PM88</accession>
<gene>
    <name evidence="1" type="ORF">QYF61_000029</name>
</gene>
<organism evidence="1 2">
    <name type="scientific">Mycteria americana</name>
    <name type="common">Wood stork</name>
    <dbReference type="NCBI Taxonomy" id="33587"/>
    <lineage>
        <taxon>Eukaryota</taxon>
        <taxon>Metazoa</taxon>
        <taxon>Chordata</taxon>
        <taxon>Craniata</taxon>
        <taxon>Vertebrata</taxon>
        <taxon>Euteleostomi</taxon>
        <taxon>Archelosauria</taxon>
        <taxon>Archosauria</taxon>
        <taxon>Dinosauria</taxon>
        <taxon>Saurischia</taxon>
        <taxon>Theropoda</taxon>
        <taxon>Coelurosauria</taxon>
        <taxon>Aves</taxon>
        <taxon>Neognathae</taxon>
        <taxon>Neoaves</taxon>
        <taxon>Aequornithes</taxon>
        <taxon>Ciconiiformes</taxon>
        <taxon>Ciconiidae</taxon>
        <taxon>Mycteria</taxon>
    </lineage>
</organism>
<evidence type="ECO:0000313" key="2">
    <source>
        <dbReference type="Proteomes" id="UP001333110"/>
    </source>
</evidence>
<evidence type="ECO:0000313" key="1">
    <source>
        <dbReference type="EMBL" id="KAK4825516.1"/>
    </source>
</evidence>